<dbReference type="Pfam" id="PF19909">
    <property type="entry name" value="DUF6382"/>
    <property type="match status" value="1"/>
</dbReference>
<evidence type="ECO:0000313" key="4">
    <source>
        <dbReference type="EMBL" id="THF74814.1"/>
    </source>
</evidence>
<feature type="domain" description="FHA" evidence="3">
    <location>
        <begin position="463"/>
        <end position="513"/>
    </location>
</feature>
<protein>
    <submittedName>
        <fullName evidence="4">FHA domain-containing protein</fullName>
    </submittedName>
</protein>
<name>A0A4S4BK42_9BACL</name>
<dbReference type="Proteomes" id="UP000310636">
    <property type="component" value="Unassembled WGS sequence"/>
</dbReference>
<feature type="transmembrane region" description="Helical" evidence="2">
    <location>
        <begin position="293"/>
        <end position="313"/>
    </location>
</feature>
<dbReference type="EMBL" id="SSOB01000037">
    <property type="protein sequence ID" value="THF74814.1"/>
    <property type="molecule type" value="Genomic_DNA"/>
</dbReference>
<feature type="compositionally biased region" description="Basic and acidic residues" evidence="1">
    <location>
        <begin position="347"/>
        <end position="358"/>
    </location>
</feature>
<dbReference type="CDD" id="cd00060">
    <property type="entry name" value="FHA"/>
    <property type="match status" value="1"/>
</dbReference>
<dbReference type="InterPro" id="IPR050923">
    <property type="entry name" value="Cell_Proc_Reg/RNA_Proc"/>
</dbReference>
<sequence>MIGYRVRFEQGRGHQMVLEGEPPLRAEEVDRLQVRMLASIGNVPGLLPLQAEEVDGTVALRYSLQGRRMLSQSLRVSRWTMDEVLEALAQLAEILEQANDYMLDLERFVLEDEFIFCGDGWERLAFVYVPSARPLPAVDIGVRMERLIVRWMINVETPDGPTLQKLLRQVGGVDFSPTQLRRLIRQLLSEPEEEERTLGEAHRRAARPEARGGTLAGQGAAEDGFGSRSAAEPAGRSRWGIDAPISSEAGRAHVPVPDEELGLSGLLGPERTGWEPKGNHSGAEPNDAGRWRIGLLAGAAAVSALVWRFVYLPQPGRRTLVLSAGATLLAIGACLYLWSGRGRTRSGKPERTVADRDGGGLSGGGDHGDGEDHEDPDNPEDDSGDRQDGMKRGIESAGGGSGLTAEKSKPEAEALTLTARLPSEQSTMLLSETDEQSGREANCYLEWECDDAKRKIRLAGANLVIGRSGEAAQHVDETPGVSRAHLELIRAEEGWQAKDLGSRNGSWLNGVPMAPYEAYPLIRGDSLQIASSLYRFQEERKLPLRG</sequence>
<gene>
    <name evidence="4" type="ORF">E6C55_23810</name>
</gene>
<evidence type="ECO:0000313" key="5">
    <source>
        <dbReference type="Proteomes" id="UP000310636"/>
    </source>
</evidence>
<dbReference type="PANTHER" id="PTHR23308">
    <property type="entry name" value="NUCLEAR INHIBITOR OF PROTEIN PHOSPHATASE-1"/>
    <property type="match status" value="1"/>
</dbReference>
<proteinExistence type="predicted"/>
<accession>A0A4S4BK42</accession>
<comment type="caution">
    <text evidence="4">The sequence shown here is derived from an EMBL/GenBank/DDBJ whole genome shotgun (WGS) entry which is preliminary data.</text>
</comment>
<dbReference type="PROSITE" id="PS50006">
    <property type="entry name" value="FHA_DOMAIN"/>
    <property type="match status" value="1"/>
</dbReference>
<dbReference type="RefSeq" id="WP_136372327.1">
    <property type="nucleotide sequence ID" value="NZ_SSOB01000037.1"/>
</dbReference>
<keyword evidence="2" id="KW-0472">Membrane</keyword>
<organism evidence="4 5">
    <name type="scientific">Cohnella fermenti</name>
    <dbReference type="NCBI Taxonomy" id="2565925"/>
    <lineage>
        <taxon>Bacteria</taxon>
        <taxon>Bacillati</taxon>
        <taxon>Bacillota</taxon>
        <taxon>Bacilli</taxon>
        <taxon>Bacillales</taxon>
        <taxon>Paenibacillaceae</taxon>
        <taxon>Cohnella</taxon>
    </lineage>
</organism>
<dbReference type="SMART" id="SM00240">
    <property type="entry name" value="FHA"/>
    <property type="match status" value="1"/>
</dbReference>
<evidence type="ECO:0000256" key="2">
    <source>
        <dbReference type="SAM" id="Phobius"/>
    </source>
</evidence>
<feature type="compositionally biased region" description="Basic and acidic residues" evidence="1">
    <location>
        <begin position="196"/>
        <end position="210"/>
    </location>
</feature>
<feature type="transmembrane region" description="Helical" evidence="2">
    <location>
        <begin position="319"/>
        <end position="338"/>
    </location>
</feature>
<feature type="region of interest" description="Disordered" evidence="1">
    <location>
        <begin position="343"/>
        <end position="413"/>
    </location>
</feature>
<dbReference type="OrthoDB" id="9783862at2"/>
<dbReference type="Gene3D" id="2.60.200.20">
    <property type="match status" value="1"/>
</dbReference>
<keyword evidence="5" id="KW-1185">Reference proteome</keyword>
<dbReference type="AlphaFoldDB" id="A0A4S4BK42"/>
<keyword evidence="2" id="KW-1133">Transmembrane helix</keyword>
<feature type="compositionally biased region" description="Acidic residues" evidence="1">
    <location>
        <begin position="369"/>
        <end position="383"/>
    </location>
</feature>
<evidence type="ECO:0000259" key="3">
    <source>
        <dbReference type="PROSITE" id="PS50006"/>
    </source>
</evidence>
<dbReference type="SUPFAM" id="SSF49879">
    <property type="entry name" value="SMAD/FHA domain"/>
    <property type="match status" value="1"/>
</dbReference>
<reference evidence="4 5" key="1">
    <citation type="submission" date="2019-04" db="EMBL/GenBank/DDBJ databases">
        <title>Cohnella sp. nov. isolated from preserved vegetables.</title>
        <authorList>
            <person name="Lin S.-Y."/>
            <person name="Hung M.-H."/>
            <person name="Young C.-C."/>
        </authorList>
    </citation>
    <scope>NUCLEOTIDE SEQUENCE [LARGE SCALE GENOMIC DNA]</scope>
    <source>
        <strain evidence="4 5">CC-MHH1044</strain>
    </source>
</reference>
<dbReference type="InterPro" id="IPR045962">
    <property type="entry name" value="DUF6382"/>
</dbReference>
<keyword evidence="2" id="KW-0812">Transmembrane</keyword>
<feature type="region of interest" description="Disordered" evidence="1">
    <location>
        <begin position="191"/>
        <end position="286"/>
    </location>
</feature>
<dbReference type="Pfam" id="PF00498">
    <property type="entry name" value="FHA"/>
    <property type="match status" value="1"/>
</dbReference>
<evidence type="ECO:0000256" key="1">
    <source>
        <dbReference type="SAM" id="MobiDB-lite"/>
    </source>
</evidence>
<dbReference type="InterPro" id="IPR000253">
    <property type="entry name" value="FHA_dom"/>
</dbReference>
<dbReference type="InterPro" id="IPR008984">
    <property type="entry name" value="SMAD_FHA_dom_sf"/>
</dbReference>
<feature type="compositionally biased region" description="Basic and acidic residues" evidence="1">
    <location>
        <begin position="384"/>
        <end position="394"/>
    </location>
</feature>